<dbReference type="InterPro" id="IPR009000">
    <property type="entry name" value="Transl_B-barrel_sf"/>
</dbReference>
<reference evidence="9 10" key="1">
    <citation type="submission" date="2023-04" db="EMBL/GenBank/DDBJ databases">
        <title>Genome of Basidiobolus ranarum AG-B5.</title>
        <authorList>
            <person name="Stajich J.E."/>
            <person name="Carter-House D."/>
            <person name="Gryganskyi A."/>
        </authorList>
    </citation>
    <scope>NUCLEOTIDE SEQUENCE [LARGE SCALE GENOMIC DNA]</scope>
    <source>
        <strain evidence="9 10">AG-B5</strain>
    </source>
</reference>
<dbReference type="SUPFAM" id="SSF52540">
    <property type="entry name" value="P-loop containing nucleoside triphosphate hydrolases"/>
    <property type="match status" value="1"/>
</dbReference>
<dbReference type="InterPro" id="IPR005517">
    <property type="entry name" value="Transl_elong_EFG/EF2_IV"/>
</dbReference>
<dbReference type="CDD" id="cd01886">
    <property type="entry name" value="EF-G"/>
    <property type="match status" value="1"/>
</dbReference>
<evidence type="ECO:0000256" key="4">
    <source>
        <dbReference type="ARBA" id="ARBA00023134"/>
    </source>
</evidence>
<dbReference type="NCBIfam" id="TIGR00231">
    <property type="entry name" value="small_GTP"/>
    <property type="match status" value="1"/>
</dbReference>
<evidence type="ECO:0000259" key="8">
    <source>
        <dbReference type="PROSITE" id="PS51722"/>
    </source>
</evidence>
<proteinExistence type="inferred from homology"/>
<dbReference type="Pfam" id="PF00679">
    <property type="entry name" value="EFG_C"/>
    <property type="match status" value="1"/>
</dbReference>
<protein>
    <recommendedName>
        <fullName evidence="6">Ribosome-releasing factor 2, mitochondrial</fullName>
        <shortName evidence="6">RRF2mt</shortName>
    </recommendedName>
    <alternativeName>
        <fullName evidence="6">Elongation factor G 2, mitochondrial</fullName>
        <shortName evidence="6">EF-G2mt</shortName>
        <shortName evidence="6">mEF-G 2</shortName>
    </alternativeName>
</protein>
<keyword evidence="2 6" id="KW-0648">Protein biosynthesis</keyword>
<dbReference type="Gene3D" id="3.30.70.240">
    <property type="match status" value="1"/>
</dbReference>
<dbReference type="SUPFAM" id="SSF54980">
    <property type="entry name" value="EF-G C-terminal domain-like"/>
    <property type="match status" value="2"/>
</dbReference>
<evidence type="ECO:0000313" key="10">
    <source>
        <dbReference type="Proteomes" id="UP001479436"/>
    </source>
</evidence>
<dbReference type="InterPro" id="IPR000795">
    <property type="entry name" value="T_Tr_GTP-bd_dom"/>
</dbReference>
<dbReference type="EMBL" id="JASJQH010007391">
    <property type="protein sequence ID" value="KAK9709671.1"/>
    <property type="molecule type" value="Genomic_DNA"/>
</dbReference>
<dbReference type="Proteomes" id="UP001479436">
    <property type="component" value="Unassembled WGS sequence"/>
</dbReference>
<dbReference type="PROSITE" id="PS51722">
    <property type="entry name" value="G_TR_2"/>
    <property type="match status" value="1"/>
</dbReference>
<organism evidence="9 10">
    <name type="scientific">Basidiobolus ranarum</name>
    <dbReference type="NCBI Taxonomy" id="34480"/>
    <lineage>
        <taxon>Eukaryota</taxon>
        <taxon>Fungi</taxon>
        <taxon>Fungi incertae sedis</taxon>
        <taxon>Zoopagomycota</taxon>
        <taxon>Entomophthoromycotina</taxon>
        <taxon>Basidiobolomycetes</taxon>
        <taxon>Basidiobolales</taxon>
        <taxon>Basidiobolaceae</taxon>
        <taxon>Basidiobolus</taxon>
    </lineage>
</organism>
<dbReference type="HAMAP" id="MF_03059">
    <property type="entry name" value="mEF_G_2"/>
    <property type="match status" value="1"/>
</dbReference>
<dbReference type="InterPro" id="IPR014721">
    <property type="entry name" value="Ribsml_uS5_D2-typ_fold_subgr"/>
</dbReference>
<dbReference type="SUPFAM" id="SSF54211">
    <property type="entry name" value="Ribosomal protein S5 domain 2-like"/>
    <property type="match status" value="1"/>
</dbReference>
<dbReference type="InterPro" id="IPR005225">
    <property type="entry name" value="Small_GTP-bd"/>
</dbReference>
<name>A0ABR2VXX1_9FUNG</name>
<dbReference type="Gene3D" id="3.40.50.300">
    <property type="entry name" value="P-loop containing nucleotide triphosphate hydrolases"/>
    <property type="match status" value="1"/>
</dbReference>
<dbReference type="SMART" id="SM00838">
    <property type="entry name" value="EFG_C"/>
    <property type="match status" value="1"/>
</dbReference>
<comment type="function">
    <text evidence="5">Catalyzes the GTP-dependent ribosomal translocation step during translation elongation. During this step, the ribosome changes from the pre-translocational (PRE) to the post-translocational (POST) state as the newly formed A-site-bound peptidyl-tRNA and P-site-bound deacylated tRNA move to the P and E sites, respectively. Catalyzes the coordinated movement of the two tRNA molecules, the mRNA and conformational changes in the ribosome.</text>
</comment>
<dbReference type="Gene3D" id="3.30.230.10">
    <property type="match status" value="1"/>
</dbReference>
<keyword evidence="1 6" id="KW-0547">Nucleotide-binding</keyword>
<dbReference type="InterPro" id="IPR009022">
    <property type="entry name" value="EFG_III"/>
</dbReference>
<evidence type="ECO:0000256" key="7">
    <source>
        <dbReference type="SAM" id="MobiDB-lite"/>
    </source>
</evidence>
<dbReference type="InterPro" id="IPR053905">
    <property type="entry name" value="EF-G-like_DII"/>
</dbReference>
<evidence type="ECO:0000313" key="9">
    <source>
        <dbReference type="EMBL" id="KAK9709671.1"/>
    </source>
</evidence>
<dbReference type="CDD" id="cd16262">
    <property type="entry name" value="EFG_III"/>
    <property type="match status" value="1"/>
</dbReference>
<dbReference type="Pfam" id="PF22042">
    <property type="entry name" value="EF-G_D2"/>
    <property type="match status" value="1"/>
</dbReference>
<dbReference type="PRINTS" id="PR00315">
    <property type="entry name" value="ELONGATNFCT"/>
</dbReference>
<feature type="domain" description="Tr-type G" evidence="8">
    <location>
        <begin position="48"/>
        <end position="340"/>
    </location>
</feature>
<dbReference type="InterPro" id="IPR020568">
    <property type="entry name" value="Ribosomal_Su5_D2-typ_SF"/>
</dbReference>
<evidence type="ECO:0000256" key="2">
    <source>
        <dbReference type="ARBA" id="ARBA00022917"/>
    </source>
</evidence>
<dbReference type="Gene3D" id="3.30.70.870">
    <property type="entry name" value="Elongation Factor G (Translational Gtpase), domain 3"/>
    <property type="match status" value="1"/>
</dbReference>
<keyword evidence="4 6" id="KW-0342">GTP-binding</keyword>
<feature type="binding site" evidence="6">
    <location>
        <begin position="57"/>
        <end position="64"/>
    </location>
    <ligand>
        <name>GTP</name>
        <dbReference type="ChEBI" id="CHEBI:37565"/>
    </ligand>
</feature>
<dbReference type="SMART" id="SM00889">
    <property type="entry name" value="EFG_IV"/>
    <property type="match status" value="1"/>
</dbReference>
<dbReference type="InterPro" id="IPR031157">
    <property type="entry name" value="G_TR_CS"/>
</dbReference>
<keyword evidence="10" id="KW-1185">Reference proteome</keyword>
<comment type="caution">
    <text evidence="9">The sequence shown here is derived from an EMBL/GenBank/DDBJ whole genome shotgun (WGS) entry which is preliminary data.</text>
</comment>
<dbReference type="PANTHER" id="PTHR43261:SF1">
    <property type="entry name" value="RIBOSOME-RELEASING FACTOR 2, MITOCHONDRIAL"/>
    <property type="match status" value="1"/>
</dbReference>
<comment type="function">
    <text evidence="6">Mitochondrial GTPase that mediates the disassembly of ribosomes from messenger RNA at the termination of mitochondrial protein biosynthesis. Not involved in the GTP-dependent ribosomal translocation step during translation elongation.</text>
</comment>
<dbReference type="InterPro" id="IPR030851">
    <property type="entry name" value="EFG2"/>
</dbReference>
<feature type="region of interest" description="Disordered" evidence="7">
    <location>
        <begin position="575"/>
        <end position="611"/>
    </location>
</feature>
<dbReference type="Gene3D" id="2.40.30.10">
    <property type="entry name" value="Translation factors"/>
    <property type="match status" value="1"/>
</dbReference>
<evidence type="ECO:0000256" key="6">
    <source>
        <dbReference type="HAMAP-Rule" id="MF_03059"/>
    </source>
</evidence>
<gene>
    <name evidence="6 9" type="primary">MEF2</name>
    <name evidence="9" type="ORF">K7432_008866</name>
</gene>
<comment type="similarity">
    <text evidence="6">Belongs to the TRAFAC class translation factor GTPase superfamily. Classic translation factor GTPase family. EF-G/EF-2 subfamily.</text>
</comment>
<keyword evidence="3 6" id="KW-0496">Mitochondrion</keyword>
<dbReference type="InterPro" id="IPR035647">
    <property type="entry name" value="EFG_III/V"/>
</dbReference>
<dbReference type="Pfam" id="PF00009">
    <property type="entry name" value="GTP_EFTU"/>
    <property type="match status" value="1"/>
</dbReference>
<feature type="binding site" evidence="6">
    <location>
        <begin position="175"/>
        <end position="178"/>
    </location>
    <ligand>
        <name>GTP</name>
        <dbReference type="ChEBI" id="CHEBI:37565"/>
    </ligand>
</feature>
<evidence type="ECO:0000256" key="5">
    <source>
        <dbReference type="ARBA" id="ARBA00024731"/>
    </source>
</evidence>
<dbReference type="InterPro" id="IPR041095">
    <property type="entry name" value="EFG_II"/>
</dbReference>
<dbReference type="InterPro" id="IPR000640">
    <property type="entry name" value="EFG_V-like"/>
</dbReference>
<dbReference type="InterPro" id="IPR035649">
    <property type="entry name" value="EFG_V"/>
</dbReference>
<dbReference type="Pfam" id="PF14492">
    <property type="entry name" value="EFG_III"/>
    <property type="match status" value="1"/>
</dbReference>
<dbReference type="PANTHER" id="PTHR43261">
    <property type="entry name" value="TRANSLATION ELONGATION FACTOR G-RELATED"/>
    <property type="match status" value="1"/>
</dbReference>
<evidence type="ECO:0000256" key="1">
    <source>
        <dbReference type="ARBA" id="ARBA00022741"/>
    </source>
</evidence>
<feature type="compositionally biased region" description="Basic and acidic residues" evidence="7">
    <location>
        <begin position="602"/>
        <end position="611"/>
    </location>
</feature>
<dbReference type="CDD" id="cd03713">
    <property type="entry name" value="EFG_mtEFG_C"/>
    <property type="match status" value="1"/>
</dbReference>
<evidence type="ECO:0000256" key="3">
    <source>
        <dbReference type="ARBA" id="ARBA00023128"/>
    </source>
</evidence>
<sequence length="783" mass="86101">MLGQIRLFSRQATQTLLRNPSIQRHASLQHRGVFARWYTVKTDDPQLAKIRNIGIIAHIDAGKTTSTERMLHYAGMTRKIGDVDDGDTVMDYMKQEKERGITITSAAITFGWKDHRINLIDTPGHVDFTMEVERSIRVLDGAVTIIDGVAGVEAQTETVWTQADRYKVPRIVFINKLDRIGAGITKSLKDIQKRLNGKPLLCQLPVMGDDGLGGGSDANGISGIVDLLTMEYLTWDKETFGASIKKVALKENTINATFYEAACQARVNLVESLSEIDDEIVEIFLENEDHMAVSDTDLRKALRRATLSGSGVPVLCGASFKNIGVQPLMDAVIDYLPSPVDRPLPKAVLPNGELVEIPLLTKGKLCALAFKVIADSKRGPMVFVRVYSGTLQNRSTLYNSTRKGKERVNKLLQMYASDVEEIPSISAGNIGVIIGMKETRTGDTILLYNDRQDGLKLKGVEIPPPVFFCAVEPYSSSDEKSVDEALKSILLEDPSLHVHIDEETGQNLISGMGELHLEIVKDRLLNDFKVNAEMGKMRISYRETVTSEYEEDILYDREMMGKRALAQMKVLVSPLSEEDSGNDETGNRIDIDLSEGSLLQDSTHESADRGNISKEDVLESIREGILSGLSRGHILGFPMTRLQVKVRDVRLFGGDTSPAALRACVNQGLTNAVAKSDPALLEPMMKVVVEVGEDQVGNVLGDLTGVRRGRVTGLDEDSGQESTLTAYNKRSVHAEVPLSSMVGYSSALRSLTAGTATFSMQLVGYGLMTSQQQKNVEFEIRGY</sequence>
<dbReference type="PROSITE" id="PS00301">
    <property type="entry name" value="G_TR_1"/>
    <property type="match status" value="1"/>
</dbReference>
<dbReference type="SUPFAM" id="SSF50447">
    <property type="entry name" value="Translation proteins"/>
    <property type="match status" value="1"/>
</dbReference>
<dbReference type="InterPro" id="IPR027417">
    <property type="entry name" value="P-loop_NTPase"/>
</dbReference>
<comment type="subcellular location">
    <subcellularLocation>
        <location evidence="6">Mitochondrion</location>
    </subcellularLocation>
</comment>
<accession>A0ABR2VXX1</accession>
<feature type="binding site" evidence="6">
    <location>
        <begin position="121"/>
        <end position="125"/>
    </location>
    <ligand>
        <name>GTP</name>
        <dbReference type="ChEBI" id="CHEBI:37565"/>
    </ligand>
</feature>